<proteinExistence type="predicted"/>
<evidence type="ECO:0000313" key="5">
    <source>
        <dbReference type="Proteomes" id="UP001159363"/>
    </source>
</evidence>
<keyword evidence="1" id="KW-0560">Oxidoreductase</keyword>
<evidence type="ECO:0000313" key="4">
    <source>
        <dbReference type="EMBL" id="KAJ8868491.1"/>
    </source>
</evidence>
<dbReference type="PANTHER" id="PTHR43157:SF66">
    <property type="entry name" value="WW DOMAIN-CONTAINING OXIDOREDUCTASE-LIKE PROTEIN"/>
    <property type="match status" value="1"/>
</dbReference>
<dbReference type="SUPFAM" id="SSF51735">
    <property type="entry name" value="NAD(P)-binding Rossmann-fold domains"/>
    <property type="match status" value="1"/>
</dbReference>
<dbReference type="InterPro" id="IPR002347">
    <property type="entry name" value="SDR_fam"/>
</dbReference>
<evidence type="ECO:0000259" key="3">
    <source>
        <dbReference type="Pfam" id="PF00078"/>
    </source>
</evidence>
<dbReference type="PRINTS" id="PR00081">
    <property type="entry name" value="GDHRDH"/>
</dbReference>
<comment type="caution">
    <text evidence="4">The sequence shown here is derived from an EMBL/GenBank/DDBJ whole genome shotgun (WGS) entry which is preliminary data.</text>
</comment>
<feature type="chain" id="PRO_5046149010" description="Reverse transcriptase domain-containing protein" evidence="2">
    <location>
        <begin position="18"/>
        <end position="655"/>
    </location>
</feature>
<dbReference type="Pfam" id="PF00106">
    <property type="entry name" value="adh_short"/>
    <property type="match status" value="1"/>
</dbReference>
<dbReference type="Gene3D" id="3.40.50.720">
    <property type="entry name" value="NAD(P)-binding Rossmann-like Domain"/>
    <property type="match status" value="1"/>
</dbReference>
<accession>A0ABQ9G7S3</accession>
<protein>
    <recommendedName>
        <fullName evidence="3">Reverse transcriptase domain-containing protein</fullName>
    </recommendedName>
</protein>
<dbReference type="PANTHER" id="PTHR43157">
    <property type="entry name" value="PHOSPHATIDYLINOSITOL-GLYCAN BIOSYNTHESIS CLASS F PROTEIN-RELATED"/>
    <property type="match status" value="1"/>
</dbReference>
<sequence>MDMMFSILLNMWTLSLAVTVGLCVLYRKRTTGVCTSKRRMDGKTVVITGANVGKKHMHYFFKILFPFIISSKNTAIHTLFHHSKPFETRAIRLTWFSLPSGKPLLELRKWESYHFPLPLHSSAAPFSPHIALIDSQDLANGATRVCKGGGNGRYRRKPTHQRHRTARFPLMNPGVTRPGIESGPPWWEASKSNRSATAVPVHTRNSQNELRRLSSLWNYTLRSAHIYEHLRLIRSESPISSTARTPVLLVSVLELTIVLLVHTTPGHYPCVRSCVAGIGKETARDLAARGARVIMACRDMKKAEKARDEIVDSTGNRDVVTRKLDLSSFASVRQFAKEVLDTEKRLDILVNNAGVGGTGRKFTEDNILVGMQTNHFAPFLLTVLLADLLKKSAPSRIVTVSSIAHRSYKFNINDMNGERSFNDIKIYCVSKLANILMSNELARRLQGTGNTSTKFDRIFCGDTSMSLWSELNRKYSMIPLSFDRETLDKVIREFGVKSKLANLIRETLTDTIPKVKFQGEISKPFKINTDARQGDGLSPLLFNCILEKIVIIWNEKLKEHKLLPTALERKNKGVEINCLAFADDFAILSENLTNAVNQTDLQISLEREINNLDSGSVTSNSLHPGAVDTEIFRYMPLYLRIVSWPFIKLFFKGAE</sequence>
<dbReference type="InterPro" id="IPR000477">
    <property type="entry name" value="RT_dom"/>
</dbReference>
<dbReference type="Pfam" id="PF00078">
    <property type="entry name" value="RVT_1"/>
    <property type="match status" value="1"/>
</dbReference>
<keyword evidence="5" id="KW-1185">Reference proteome</keyword>
<evidence type="ECO:0000256" key="2">
    <source>
        <dbReference type="SAM" id="SignalP"/>
    </source>
</evidence>
<dbReference type="Proteomes" id="UP001159363">
    <property type="component" value="Chromosome 13"/>
</dbReference>
<dbReference type="PRINTS" id="PR00080">
    <property type="entry name" value="SDRFAMILY"/>
</dbReference>
<name>A0ABQ9G7S3_9NEOP</name>
<feature type="domain" description="Reverse transcriptase" evidence="3">
    <location>
        <begin position="485"/>
        <end position="595"/>
    </location>
</feature>
<gene>
    <name evidence="4" type="ORF">PR048_030019</name>
</gene>
<evidence type="ECO:0000256" key="1">
    <source>
        <dbReference type="ARBA" id="ARBA00023002"/>
    </source>
</evidence>
<organism evidence="4 5">
    <name type="scientific">Dryococelus australis</name>
    <dbReference type="NCBI Taxonomy" id="614101"/>
    <lineage>
        <taxon>Eukaryota</taxon>
        <taxon>Metazoa</taxon>
        <taxon>Ecdysozoa</taxon>
        <taxon>Arthropoda</taxon>
        <taxon>Hexapoda</taxon>
        <taxon>Insecta</taxon>
        <taxon>Pterygota</taxon>
        <taxon>Neoptera</taxon>
        <taxon>Polyneoptera</taxon>
        <taxon>Phasmatodea</taxon>
        <taxon>Verophasmatodea</taxon>
        <taxon>Anareolatae</taxon>
        <taxon>Phasmatidae</taxon>
        <taxon>Eurycanthinae</taxon>
        <taxon>Dryococelus</taxon>
    </lineage>
</organism>
<keyword evidence="2" id="KW-0732">Signal</keyword>
<feature type="signal peptide" evidence="2">
    <location>
        <begin position="1"/>
        <end position="17"/>
    </location>
</feature>
<dbReference type="InterPro" id="IPR036291">
    <property type="entry name" value="NAD(P)-bd_dom_sf"/>
</dbReference>
<dbReference type="EMBL" id="JARBHB010000014">
    <property type="protein sequence ID" value="KAJ8868491.1"/>
    <property type="molecule type" value="Genomic_DNA"/>
</dbReference>
<reference evidence="4 5" key="1">
    <citation type="submission" date="2023-02" db="EMBL/GenBank/DDBJ databases">
        <title>LHISI_Scaffold_Assembly.</title>
        <authorList>
            <person name="Stuart O.P."/>
            <person name="Cleave R."/>
            <person name="Magrath M.J.L."/>
            <person name="Mikheyev A.S."/>
        </authorList>
    </citation>
    <scope>NUCLEOTIDE SEQUENCE [LARGE SCALE GENOMIC DNA]</scope>
    <source>
        <strain evidence="4">Daus_M_001</strain>
        <tissue evidence="4">Leg muscle</tissue>
    </source>
</reference>